<proteinExistence type="inferred from homology"/>
<dbReference type="AlphaFoldDB" id="A0A9W7AZ92"/>
<protein>
    <recommendedName>
        <fullName evidence="4">Proteasome subunit beta</fullName>
    </recommendedName>
</protein>
<evidence type="ECO:0000256" key="3">
    <source>
        <dbReference type="ARBA" id="ARBA00023242"/>
    </source>
</evidence>
<sequence length="217" mass="23780">MDSIIGLRYNGGVLLASDTNNARSILVYQHDIDKISQLTPHSMIGLSGPNCDLVNFSEFVEKNLTMYRLKNGDTLSTSGIANYCRSELATALRKGPFQVNTLLGGWDAETKKTVNGVEKVDGPGVGSLYYIDYMGTMSPVNYGCQGYCSNFVLSVLDREWHEGLSKEEALEIISHCEQVLKKRFLVDQGVFGVKKVDKEGVGVVRDCKGNLENLAAA</sequence>
<dbReference type="GO" id="GO:0005839">
    <property type="term" value="C:proteasome core complex"/>
    <property type="evidence" value="ECO:0007669"/>
    <property type="project" value="InterPro"/>
</dbReference>
<keyword evidence="3 4" id="KW-0539">Nucleus</keyword>
<evidence type="ECO:0000256" key="2">
    <source>
        <dbReference type="ARBA" id="ARBA00022942"/>
    </source>
</evidence>
<gene>
    <name evidence="5" type="ORF">TL16_g07509</name>
</gene>
<feature type="non-terminal residue" evidence="5">
    <location>
        <position position="1"/>
    </location>
</feature>
<comment type="subcellular location">
    <subcellularLocation>
        <location evidence="4">Cytoplasm</location>
    </subcellularLocation>
    <subcellularLocation>
        <location evidence="4">Nucleus</location>
    </subcellularLocation>
</comment>
<dbReference type="Pfam" id="PF00227">
    <property type="entry name" value="Proteasome"/>
    <property type="match status" value="1"/>
</dbReference>
<dbReference type="Proteomes" id="UP001162640">
    <property type="component" value="Unassembled WGS sequence"/>
</dbReference>
<evidence type="ECO:0000256" key="1">
    <source>
        <dbReference type="ARBA" id="ARBA00022490"/>
    </source>
</evidence>
<comment type="subunit">
    <text evidence="4">Component of the proteasome complex.</text>
</comment>
<dbReference type="SUPFAM" id="SSF56235">
    <property type="entry name" value="N-terminal nucleophile aminohydrolases (Ntn hydrolases)"/>
    <property type="match status" value="1"/>
</dbReference>
<dbReference type="InterPro" id="IPR029055">
    <property type="entry name" value="Ntn_hydrolases_N"/>
</dbReference>
<dbReference type="PANTHER" id="PTHR32194:SF2">
    <property type="entry name" value="PROTEASOME SUBUNIT BETA TYPE-1"/>
    <property type="match status" value="1"/>
</dbReference>
<dbReference type="EMBL" id="BLQM01000237">
    <property type="protein sequence ID" value="GMH77723.1"/>
    <property type="molecule type" value="Genomic_DNA"/>
</dbReference>
<feature type="non-terminal residue" evidence="5">
    <location>
        <position position="217"/>
    </location>
</feature>
<dbReference type="InterPro" id="IPR023333">
    <property type="entry name" value="Proteasome_suB-type"/>
</dbReference>
<keyword evidence="1 4" id="KW-0963">Cytoplasm</keyword>
<comment type="similarity">
    <text evidence="4">Belongs to the peptidase T1B family.</text>
</comment>
<organism evidence="5 6">
    <name type="scientific">Triparma laevis f. inornata</name>
    <dbReference type="NCBI Taxonomy" id="1714386"/>
    <lineage>
        <taxon>Eukaryota</taxon>
        <taxon>Sar</taxon>
        <taxon>Stramenopiles</taxon>
        <taxon>Ochrophyta</taxon>
        <taxon>Bolidophyceae</taxon>
        <taxon>Parmales</taxon>
        <taxon>Triparmaceae</taxon>
        <taxon>Triparma</taxon>
    </lineage>
</organism>
<reference evidence="6" key="1">
    <citation type="journal article" date="2023" name="Commun. Biol.">
        <title>Genome analysis of Parmales, the sister group of diatoms, reveals the evolutionary specialization of diatoms from phago-mixotrophs to photoautotrophs.</title>
        <authorList>
            <person name="Ban H."/>
            <person name="Sato S."/>
            <person name="Yoshikawa S."/>
            <person name="Yamada K."/>
            <person name="Nakamura Y."/>
            <person name="Ichinomiya M."/>
            <person name="Sato N."/>
            <person name="Blanc-Mathieu R."/>
            <person name="Endo H."/>
            <person name="Kuwata A."/>
            <person name="Ogata H."/>
        </authorList>
    </citation>
    <scope>NUCLEOTIDE SEQUENCE [LARGE SCALE GENOMIC DNA]</scope>
</reference>
<dbReference type="PANTHER" id="PTHR32194">
    <property type="entry name" value="METALLOPROTEASE TLDD"/>
    <property type="match status" value="1"/>
</dbReference>
<dbReference type="GO" id="GO:0010498">
    <property type="term" value="P:proteasomal protein catabolic process"/>
    <property type="evidence" value="ECO:0007669"/>
    <property type="project" value="InterPro"/>
</dbReference>
<evidence type="ECO:0000313" key="5">
    <source>
        <dbReference type="EMBL" id="GMH77723.1"/>
    </source>
</evidence>
<dbReference type="InterPro" id="IPR001353">
    <property type="entry name" value="Proteasome_sua/b"/>
</dbReference>
<dbReference type="GO" id="GO:0005737">
    <property type="term" value="C:cytoplasm"/>
    <property type="evidence" value="ECO:0007669"/>
    <property type="project" value="UniProtKB-SubCell"/>
</dbReference>
<evidence type="ECO:0000256" key="4">
    <source>
        <dbReference type="RuleBase" id="RU004203"/>
    </source>
</evidence>
<dbReference type="PROSITE" id="PS51476">
    <property type="entry name" value="PROTEASOME_BETA_2"/>
    <property type="match status" value="1"/>
</dbReference>
<accession>A0A9W7AZ92</accession>
<comment type="function">
    <text evidence="4">Component of the proteasome, a multicatalytic proteinase complex which is characterized by its ability to cleave peptides with Arg, Phe, Tyr, Leu, and Glu adjacent to the leaving group at neutral or slightly basic pH. The proteasome has an ATP-dependent proteolytic activity.</text>
</comment>
<evidence type="ECO:0000313" key="6">
    <source>
        <dbReference type="Proteomes" id="UP001162640"/>
    </source>
</evidence>
<dbReference type="InterPro" id="IPR035206">
    <property type="entry name" value="Proteasome_beta2"/>
</dbReference>
<keyword evidence="2 4" id="KW-0647">Proteasome</keyword>
<comment type="caution">
    <text evidence="5">The sequence shown here is derived from an EMBL/GenBank/DDBJ whole genome shotgun (WGS) entry which is preliminary data.</text>
</comment>
<dbReference type="GO" id="GO:0005634">
    <property type="term" value="C:nucleus"/>
    <property type="evidence" value="ECO:0007669"/>
    <property type="project" value="UniProtKB-SubCell"/>
</dbReference>
<dbReference type="CDD" id="cd03758">
    <property type="entry name" value="proteasome_beta_type_2"/>
    <property type="match status" value="1"/>
</dbReference>
<dbReference type="Gene3D" id="3.60.20.10">
    <property type="entry name" value="Glutamine Phosphoribosylpyrophosphate, subunit 1, domain 1"/>
    <property type="match status" value="1"/>
</dbReference>
<name>A0A9W7AZ92_9STRA</name>